<keyword evidence="5" id="KW-1185">Reference proteome</keyword>
<evidence type="ECO:0000256" key="2">
    <source>
        <dbReference type="SAM" id="MobiDB-lite"/>
    </source>
</evidence>
<reference evidence="4 5" key="1">
    <citation type="submission" date="2024-01" db="EMBL/GenBank/DDBJ databases">
        <title>A draft genome for a cacao thread blight-causing isolate of Paramarasmius palmivorus.</title>
        <authorList>
            <person name="Baruah I.K."/>
            <person name="Bukari Y."/>
            <person name="Amoako-Attah I."/>
            <person name="Meinhardt L.W."/>
            <person name="Bailey B.A."/>
            <person name="Cohen S.P."/>
        </authorList>
    </citation>
    <scope>NUCLEOTIDE SEQUENCE [LARGE SCALE GENOMIC DNA]</scope>
    <source>
        <strain evidence="4 5">GH-12</strain>
    </source>
</reference>
<keyword evidence="3" id="KW-0732">Signal</keyword>
<gene>
    <name evidence="4" type="ORF">VNI00_001689</name>
</gene>
<comment type="caution">
    <text evidence="4">The sequence shown here is derived from an EMBL/GenBank/DDBJ whole genome shotgun (WGS) entry which is preliminary data.</text>
</comment>
<dbReference type="PANTHER" id="PTHR45613">
    <property type="entry name" value="PENTATRICOPEPTIDE REPEAT-CONTAINING PROTEIN"/>
    <property type="match status" value="1"/>
</dbReference>
<dbReference type="PANTHER" id="PTHR45613:SF9">
    <property type="entry name" value="MITOCHONDRIAL GROUP I INTRON SPLICING FACTOR CCM1"/>
    <property type="match status" value="1"/>
</dbReference>
<protein>
    <recommendedName>
        <fullName evidence="6">Pentatricopeptide repeat-containing protein</fullName>
    </recommendedName>
</protein>
<sequence length="743" mass="82942">MLRRVQSTASVVLLDFLAPNLARSASTSTKQSRPRYRSRSKFPNAPRLNYDPTVIDPNTLKFSPVSQVIANSPPTSREVSEPEKKADVLHSILLSLNQAIDANNTSAVLRHWHRLEKNDLIPLLSPGNFKRISKFFITSILPQPSQAESWDETQRRTFERIAVSAAASHITDALLAVMIYRIKCNNPDAALALYDQCKGMMGDTDVLGEEQGEEVDTEDALGIDRPLSNVMPLVPGRVKILLAATAAYALQDNFAGALSMYTQSVIRFQYYTTKEFLSTFDDDPILQKKLDTYVHRLEVAKLISRPPSLSTHVINLGDTNNQKQLEKMYNSIIDGITGPEPYIAADPALATPNTPVAMTDVGYNSFLTAFFRCNRKDLAGRLWEQIPKLGLKHRVSMWTTLIDASAKTGSFSEALGTWDLMVSSGIEPDALSHRALIAAYFNGKRPRLAMDQFAQFKRESVDKSFPPEHALVVYNTTIAGLLHTGRVDEGLSFLAGMEGGDVKPDIVSYNTFLGYYARNNNLNGISEIIDKMVATGTAGDVYTFSTVLSALLKVGRDDATDLVLQIMKQHGITPNVATFTAIIDKQVKERDERNLKGALQLLNRMESDPRLQPNAVTYTAILAGIHRGTWLSNTKAEQVTDYILGRMRRRDLKLGAWGHTTLIRGWLDRREFAKALAQYRDMRSKIPVLVHTWYVLLSGLIAHGEWELADGVVRDMRMDLEHPGGKLIELARQVRQRRGKAMR</sequence>
<feature type="region of interest" description="Disordered" evidence="2">
    <location>
        <begin position="24"/>
        <end position="43"/>
    </location>
</feature>
<dbReference type="Pfam" id="PF13041">
    <property type="entry name" value="PPR_2"/>
    <property type="match status" value="1"/>
</dbReference>
<dbReference type="NCBIfam" id="TIGR00756">
    <property type="entry name" value="PPR"/>
    <property type="match status" value="1"/>
</dbReference>
<dbReference type="EMBL" id="JAYKXP010000004">
    <property type="protein sequence ID" value="KAK7059065.1"/>
    <property type="molecule type" value="Genomic_DNA"/>
</dbReference>
<dbReference type="Gene3D" id="1.25.40.10">
    <property type="entry name" value="Tetratricopeptide repeat domain"/>
    <property type="match status" value="4"/>
</dbReference>
<dbReference type="Proteomes" id="UP001383192">
    <property type="component" value="Unassembled WGS sequence"/>
</dbReference>
<evidence type="ECO:0000256" key="1">
    <source>
        <dbReference type="PROSITE-ProRule" id="PRU00708"/>
    </source>
</evidence>
<evidence type="ECO:0000313" key="5">
    <source>
        <dbReference type="Proteomes" id="UP001383192"/>
    </source>
</evidence>
<feature type="signal peptide" evidence="3">
    <location>
        <begin position="1"/>
        <end position="24"/>
    </location>
</feature>
<dbReference type="InterPro" id="IPR002885">
    <property type="entry name" value="PPR_rpt"/>
</dbReference>
<accession>A0AAW0E1Q6</accession>
<dbReference type="AlphaFoldDB" id="A0AAW0E1Q6"/>
<proteinExistence type="predicted"/>
<feature type="repeat" description="PPR" evidence="1">
    <location>
        <begin position="540"/>
        <end position="574"/>
    </location>
</feature>
<feature type="repeat" description="PPR" evidence="1">
    <location>
        <begin position="470"/>
        <end position="504"/>
    </location>
</feature>
<dbReference type="InterPro" id="IPR011990">
    <property type="entry name" value="TPR-like_helical_dom_sf"/>
</dbReference>
<evidence type="ECO:0000313" key="4">
    <source>
        <dbReference type="EMBL" id="KAK7059065.1"/>
    </source>
</evidence>
<dbReference type="PROSITE" id="PS51375">
    <property type="entry name" value="PPR"/>
    <property type="match status" value="3"/>
</dbReference>
<feature type="chain" id="PRO_5044024384" description="Pentatricopeptide repeat-containing protein" evidence="3">
    <location>
        <begin position="25"/>
        <end position="743"/>
    </location>
</feature>
<feature type="repeat" description="PPR" evidence="1">
    <location>
        <begin position="394"/>
        <end position="428"/>
    </location>
</feature>
<organism evidence="4 5">
    <name type="scientific">Paramarasmius palmivorus</name>
    <dbReference type="NCBI Taxonomy" id="297713"/>
    <lineage>
        <taxon>Eukaryota</taxon>
        <taxon>Fungi</taxon>
        <taxon>Dikarya</taxon>
        <taxon>Basidiomycota</taxon>
        <taxon>Agaricomycotina</taxon>
        <taxon>Agaricomycetes</taxon>
        <taxon>Agaricomycetidae</taxon>
        <taxon>Agaricales</taxon>
        <taxon>Marasmiineae</taxon>
        <taxon>Marasmiaceae</taxon>
        <taxon>Paramarasmius</taxon>
    </lineage>
</organism>
<evidence type="ECO:0008006" key="6">
    <source>
        <dbReference type="Google" id="ProtNLM"/>
    </source>
</evidence>
<evidence type="ECO:0000256" key="3">
    <source>
        <dbReference type="SAM" id="SignalP"/>
    </source>
</evidence>
<dbReference type="Pfam" id="PF01535">
    <property type="entry name" value="PPR"/>
    <property type="match status" value="3"/>
</dbReference>
<name>A0AAW0E1Q6_9AGAR</name>